<keyword evidence="4" id="KW-1185">Reference proteome</keyword>
<evidence type="ECO:0000313" key="3">
    <source>
        <dbReference type="EMBL" id="CAH0111704.1"/>
    </source>
</evidence>
<keyword evidence="2" id="KW-0964">Secreted</keyword>
<sequence length="209" mass="23378">MEQSKYLWSNKTTLTILTLALFCTLMACNASIQKKSAAHEFGDTIIGWGDQIVTTISEKMNNALTDFDTIKQIIDATIEEDCYTEECPAGRVKQPNPNFISECNGCGSFGVQWKKDLLPDEGLEDCCNTHDHCYDVCGADKDLCDLEFKTCLYSVCKNRKDEWTVNELKACKGAAKLMYTATQAFGCKAYQDAQKNACHCVAVNYHQEL</sequence>
<dbReference type="PANTHER" id="PTHR12824:SF8">
    <property type="entry name" value="GXIVSPLA2, ISOFORM A"/>
    <property type="match status" value="1"/>
</dbReference>
<accession>A0A8J2S8K0</accession>
<dbReference type="GO" id="GO:0006644">
    <property type="term" value="P:phospholipid metabolic process"/>
    <property type="evidence" value="ECO:0007669"/>
    <property type="project" value="InterPro"/>
</dbReference>
<evidence type="ECO:0000256" key="2">
    <source>
        <dbReference type="ARBA" id="ARBA00022525"/>
    </source>
</evidence>
<name>A0A8J2S8K0_9CRUS</name>
<comment type="caution">
    <text evidence="3">The sequence shown here is derived from an EMBL/GenBank/DDBJ whole genome shotgun (WGS) entry which is preliminary data.</text>
</comment>
<dbReference type="PROSITE" id="PS51257">
    <property type="entry name" value="PROKAR_LIPOPROTEIN"/>
    <property type="match status" value="1"/>
</dbReference>
<dbReference type="SUPFAM" id="SSF48619">
    <property type="entry name" value="Phospholipase A2, PLA2"/>
    <property type="match status" value="1"/>
</dbReference>
<evidence type="ECO:0000256" key="1">
    <source>
        <dbReference type="ARBA" id="ARBA00004613"/>
    </source>
</evidence>
<dbReference type="Pfam" id="PF06951">
    <property type="entry name" value="PLA2G12"/>
    <property type="match status" value="1"/>
</dbReference>
<proteinExistence type="predicted"/>
<dbReference type="GO" id="GO:0004623">
    <property type="term" value="F:phospholipase A2 activity"/>
    <property type="evidence" value="ECO:0007669"/>
    <property type="project" value="InterPro"/>
</dbReference>
<dbReference type="EMBL" id="CAKKLH010000315">
    <property type="protein sequence ID" value="CAH0111704.1"/>
    <property type="molecule type" value="Genomic_DNA"/>
</dbReference>
<dbReference type="PANTHER" id="PTHR12824">
    <property type="entry name" value="GROUP XII SECRETORY PHOSPHOLIPASE A2 FAMILY MEMBER"/>
    <property type="match status" value="1"/>
</dbReference>
<dbReference type="InterPro" id="IPR033113">
    <property type="entry name" value="PLA2_histidine"/>
</dbReference>
<comment type="subcellular location">
    <subcellularLocation>
        <location evidence="1">Secreted</location>
    </subcellularLocation>
</comment>
<dbReference type="Gene3D" id="1.20.90.10">
    <property type="entry name" value="Phospholipase A2 domain"/>
    <property type="match status" value="1"/>
</dbReference>
<dbReference type="GO" id="GO:0005509">
    <property type="term" value="F:calcium ion binding"/>
    <property type="evidence" value="ECO:0007669"/>
    <property type="project" value="InterPro"/>
</dbReference>
<dbReference type="GO" id="GO:0050482">
    <property type="term" value="P:arachidonate secretion"/>
    <property type="evidence" value="ECO:0007669"/>
    <property type="project" value="InterPro"/>
</dbReference>
<reference evidence="3" key="1">
    <citation type="submission" date="2021-11" db="EMBL/GenBank/DDBJ databases">
        <authorList>
            <person name="Schell T."/>
        </authorList>
    </citation>
    <scope>NUCLEOTIDE SEQUENCE</scope>
    <source>
        <strain evidence="3">M5</strain>
    </source>
</reference>
<dbReference type="AlphaFoldDB" id="A0A8J2S8K0"/>
<organism evidence="3 4">
    <name type="scientific">Daphnia galeata</name>
    <dbReference type="NCBI Taxonomy" id="27404"/>
    <lineage>
        <taxon>Eukaryota</taxon>
        <taxon>Metazoa</taxon>
        <taxon>Ecdysozoa</taxon>
        <taxon>Arthropoda</taxon>
        <taxon>Crustacea</taxon>
        <taxon>Branchiopoda</taxon>
        <taxon>Diplostraca</taxon>
        <taxon>Cladocera</taxon>
        <taxon>Anomopoda</taxon>
        <taxon>Daphniidae</taxon>
        <taxon>Daphnia</taxon>
    </lineage>
</organism>
<dbReference type="GO" id="GO:0016042">
    <property type="term" value="P:lipid catabolic process"/>
    <property type="evidence" value="ECO:0007669"/>
    <property type="project" value="InterPro"/>
</dbReference>
<dbReference type="GO" id="GO:0005576">
    <property type="term" value="C:extracellular region"/>
    <property type="evidence" value="ECO:0007669"/>
    <property type="project" value="UniProtKB-SubCell"/>
</dbReference>
<dbReference type="InterPro" id="IPR010711">
    <property type="entry name" value="PLA2G12"/>
</dbReference>
<gene>
    <name evidence="3" type="ORF">DGAL_LOCUS15355</name>
</gene>
<dbReference type="Proteomes" id="UP000789390">
    <property type="component" value="Unassembled WGS sequence"/>
</dbReference>
<evidence type="ECO:0000313" key="4">
    <source>
        <dbReference type="Proteomes" id="UP000789390"/>
    </source>
</evidence>
<dbReference type="OrthoDB" id="3935740at2759"/>
<dbReference type="PROSITE" id="PS00118">
    <property type="entry name" value="PA2_HIS"/>
    <property type="match status" value="1"/>
</dbReference>
<protein>
    <submittedName>
        <fullName evidence="3">Uncharacterized protein</fullName>
    </submittedName>
</protein>
<dbReference type="InterPro" id="IPR036444">
    <property type="entry name" value="PLipase_A2_dom_sf"/>
</dbReference>